<keyword evidence="3" id="KW-1185">Reference proteome</keyword>
<accession>A0A1J4MMI9</accession>
<dbReference type="AlphaFoldDB" id="A0A1J4MMI9"/>
<name>A0A1J4MMI9_9CRYT</name>
<dbReference type="EMBL" id="LRBP01000001">
    <property type="protein sequence ID" value="OII75465.1"/>
    <property type="molecule type" value="Genomic_DNA"/>
</dbReference>
<evidence type="ECO:0000313" key="3">
    <source>
        <dbReference type="Proteomes" id="UP000186176"/>
    </source>
</evidence>
<proteinExistence type="predicted"/>
<feature type="coiled-coil region" evidence="1">
    <location>
        <begin position="692"/>
        <end position="719"/>
    </location>
</feature>
<evidence type="ECO:0000256" key="1">
    <source>
        <dbReference type="SAM" id="Coils"/>
    </source>
</evidence>
<reference evidence="2 3" key="1">
    <citation type="submission" date="2016-10" db="EMBL/GenBank/DDBJ databases">
        <title>Reductive evolution of mitochondrial metabolism and differential evolution of invasion-related proteins in Cryptosporidium.</title>
        <authorList>
            <person name="Liu S."/>
            <person name="Roellig D.M."/>
            <person name="Guo Y."/>
            <person name="Li N."/>
            <person name="Frace M.A."/>
            <person name="Tang K."/>
            <person name="Zhang L."/>
            <person name="Feng Y."/>
            <person name="Xiao L."/>
        </authorList>
    </citation>
    <scope>NUCLEOTIDE SEQUENCE [LARGE SCALE GENOMIC DNA]</scope>
    <source>
        <strain evidence="2">39726</strain>
    </source>
</reference>
<gene>
    <name evidence="2" type="ORF">cubi_01986</name>
</gene>
<dbReference type="VEuPathDB" id="CryptoDB:cubi_01986"/>
<keyword evidence="1" id="KW-0175">Coiled coil</keyword>
<evidence type="ECO:0000313" key="2">
    <source>
        <dbReference type="EMBL" id="OII75465.1"/>
    </source>
</evidence>
<dbReference type="OrthoDB" id="339709at2759"/>
<organism evidence="2 3">
    <name type="scientific">Cryptosporidium ubiquitum</name>
    <dbReference type="NCBI Taxonomy" id="857276"/>
    <lineage>
        <taxon>Eukaryota</taxon>
        <taxon>Sar</taxon>
        <taxon>Alveolata</taxon>
        <taxon>Apicomplexa</taxon>
        <taxon>Conoidasida</taxon>
        <taxon>Coccidia</taxon>
        <taxon>Eucoccidiorida</taxon>
        <taxon>Eimeriorina</taxon>
        <taxon>Cryptosporidiidae</taxon>
        <taxon>Cryptosporidium</taxon>
    </lineage>
</organism>
<sequence length="840" mass="98170">MLNLDYWKSKKSNEALILVKNEDPKELTSICTISPFKIREEWLNYLVKLNDSEKQILINQNCKLICGSTKDSTIKIFCEEDDDEFLSCFNIINVDTREKVEYNIKSIYSIIKQESMEELKYSLEDSSLDSLYKDIVIVVNTDNKLLSCKIPLHYILTLFIRSKLRRIRKKLGNSQNSDLSVLNIRKTLWIYQIENGKNTNITSCFNINNVYPYILLASKDEDEETKLHLCLISLSRMEFELNVESEKTGNPLNIICSNSFVLENCGSSFEILENGIGFYPLKSSYIWVVTTRKTIIQKLVDEKDYSQNVSLDMDCLNNENGELNINDLSENSSSCLYLFESNRSEIKQRGKMICTNYKIEFFRILNLTCINEGKDQSKIKEYIIRAVSSTKSPNGLFCFDFKLRVSQNSSEIDSMTLLSLIFMPILEKEVSNFLKPFDNQSNDINTNNYLNYSFGKNEIQSLSKSRNYEFVSPSERYNYLRITTLSVIPNYILLLFGRNIDSELCENFPLIFCGLSNGEWRTYTIKSSLNTKKSEIQDKLNLNTDDIGFFVLKGVHLLKGDELSINNQLHDLNINVSPSYWSFDRNINTSILSIAASNSIGNVFLWSLEKERRQLPSKYMITKRKESMGYNSNSEIIPKEIFSKSNEISNEQDKEQRKVISSNKTRRNKDILKIMDEHIKRIDERLRKVKIQEEIISDAEKLQERVRRNKKNIRKLTREEASNFVPECLSRSVSPRKGCISCNLSDPEEKKPFFFKSKYDNFDYRRYRSYYKNNDHEYLFQLNSFLNIECIYKSELCIEAGNNRKDPQIFNEIVNFDQLCSKWSKNVNNDIQYDEILNEK</sequence>
<comment type="caution">
    <text evidence="2">The sequence shown here is derived from an EMBL/GenBank/DDBJ whole genome shotgun (WGS) entry which is preliminary data.</text>
</comment>
<protein>
    <submittedName>
        <fullName evidence="2">Uncharacterized protein</fullName>
    </submittedName>
</protein>
<dbReference type="RefSeq" id="XP_028876472.1">
    <property type="nucleotide sequence ID" value="XM_029018998.1"/>
</dbReference>
<dbReference type="Proteomes" id="UP000186176">
    <property type="component" value="Unassembled WGS sequence"/>
</dbReference>
<dbReference type="GeneID" id="39978777"/>